<dbReference type="SUPFAM" id="SSF51206">
    <property type="entry name" value="cAMP-binding domain-like"/>
    <property type="match status" value="1"/>
</dbReference>
<dbReference type="SMART" id="SM00100">
    <property type="entry name" value="cNMP"/>
    <property type="match status" value="1"/>
</dbReference>
<evidence type="ECO:0000313" key="3">
    <source>
        <dbReference type="Proteomes" id="UP000246569"/>
    </source>
</evidence>
<dbReference type="Pfam" id="PF00027">
    <property type="entry name" value="cNMP_binding"/>
    <property type="match status" value="1"/>
</dbReference>
<sequence length="160" mass="18021">MGDIVRIHQMLGEHPFLGELPESVLETLAGCASNCMFAADSIIFRDGQPAQHFYLLRYGTVSLEIRSPGREALLIDTLYDGDVLGWSWLLPPYRWNMDAHAMTVVRALAFDAACLRSKAEADPALGYELYRRFVPVMGRRLMAARMQLADLYARPVKACR</sequence>
<name>A0A317MV19_9GAMM</name>
<dbReference type="EMBL" id="QGTJ01000006">
    <property type="protein sequence ID" value="PWV61153.1"/>
    <property type="molecule type" value="Genomic_DNA"/>
</dbReference>
<gene>
    <name evidence="2" type="ORF">C7443_106167</name>
</gene>
<dbReference type="CDD" id="cd00038">
    <property type="entry name" value="CAP_ED"/>
    <property type="match status" value="1"/>
</dbReference>
<protein>
    <recommendedName>
        <fullName evidence="1">Cyclic nucleotide-binding domain-containing protein</fullName>
    </recommendedName>
</protein>
<dbReference type="InterPro" id="IPR014710">
    <property type="entry name" value="RmlC-like_jellyroll"/>
</dbReference>
<reference evidence="2 3" key="1">
    <citation type="submission" date="2018-05" db="EMBL/GenBank/DDBJ databases">
        <title>Genomic Encyclopedia of Type Strains, Phase IV (KMG-IV): sequencing the most valuable type-strain genomes for metagenomic binning, comparative biology and taxonomic classification.</title>
        <authorList>
            <person name="Goeker M."/>
        </authorList>
    </citation>
    <scope>NUCLEOTIDE SEQUENCE [LARGE SCALE GENOMIC DNA]</scope>
    <source>
        <strain evidence="2 3">DSM 23606</strain>
    </source>
</reference>
<accession>A0A317MV19</accession>
<dbReference type="OrthoDB" id="190787at2"/>
<dbReference type="AlphaFoldDB" id="A0A317MV19"/>
<proteinExistence type="predicted"/>
<organism evidence="2 3">
    <name type="scientific">Plasticicumulans acidivorans</name>
    <dbReference type="NCBI Taxonomy" id="886464"/>
    <lineage>
        <taxon>Bacteria</taxon>
        <taxon>Pseudomonadati</taxon>
        <taxon>Pseudomonadota</taxon>
        <taxon>Gammaproteobacteria</taxon>
        <taxon>Candidatus Competibacteraceae</taxon>
        <taxon>Plasticicumulans</taxon>
    </lineage>
</organism>
<dbReference type="PROSITE" id="PS50042">
    <property type="entry name" value="CNMP_BINDING_3"/>
    <property type="match status" value="1"/>
</dbReference>
<dbReference type="Gene3D" id="2.60.120.10">
    <property type="entry name" value="Jelly Rolls"/>
    <property type="match status" value="1"/>
</dbReference>
<dbReference type="RefSeq" id="WP_110018829.1">
    <property type="nucleotide sequence ID" value="NZ_QGTJ01000006.1"/>
</dbReference>
<evidence type="ECO:0000259" key="1">
    <source>
        <dbReference type="PROSITE" id="PS50042"/>
    </source>
</evidence>
<dbReference type="InterPro" id="IPR018490">
    <property type="entry name" value="cNMP-bd_dom_sf"/>
</dbReference>
<dbReference type="Proteomes" id="UP000246569">
    <property type="component" value="Unassembled WGS sequence"/>
</dbReference>
<keyword evidence="3" id="KW-1185">Reference proteome</keyword>
<feature type="domain" description="Cyclic nucleotide-binding" evidence="1">
    <location>
        <begin position="16"/>
        <end position="85"/>
    </location>
</feature>
<evidence type="ECO:0000313" key="2">
    <source>
        <dbReference type="EMBL" id="PWV61153.1"/>
    </source>
</evidence>
<dbReference type="InterPro" id="IPR000595">
    <property type="entry name" value="cNMP-bd_dom"/>
</dbReference>
<comment type="caution">
    <text evidence="2">The sequence shown here is derived from an EMBL/GenBank/DDBJ whole genome shotgun (WGS) entry which is preliminary data.</text>
</comment>